<dbReference type="SUPFAM" id="SSF48726">
    <property type="entry name" value="Immunoglobulin"/>
    <property type="match status" value="2"/>
</dbReference>
<dbReference type="STRING" id="623744.A0A553Q1D9"/>
<feature type="chain" id="PRO_5022149970" description="Ig-like domain-containing protein" evidence="2">
    <location>
        <begin position="24"/>
        <end position="307"/>
    </location>
</feature>
<keyword evidence="1" id="KW-0812">Transmembrane</keyword>
<accession>A0A553Q1D9</accession>
<dbReference type="InterPro" id="IPR036179">
    <property type="entry name" value="Ig-like_dom_sf"/>
</dbReference>
<protein>
    <recommendedName>
        <fullName evidence="3">Ig-like domain-containing protein</fullName>
    </recommendedName>
</protein>
<proteinExistence type="predicted"/>
<dbReference type="GO" id="GO:0005178">
    <property type="term" value="F:integrin binding"/>
    <property type="evidence" value="ECO:0007669"/>
    <property type="project" value="InterPro"/>
</dbReference>
<keyword evidence="1" id="KW-0472">Membrane</keyword>
<dbReference type="InterPro" id="IPR007110">
    <property type="entry name" value="Ig-like_dom"/>
</dbReference>
<evidence type="ECO:0000256" key="2">
    <source>
        <dbReference type="SAM" id="SignalP"/>
    </source>
</evidence>
<dbReference type="OrthoDB" id="5843397at2759"/>
<dbReference type="Pfam" id="PF13895">
    <property type="entry name" value="Ig_2"/>
    <property type="match status" value="1"/>
</dbReference>
<organism evidence="4 5">
    <name type="scientific">Danionella cerebrum</name>
    <dbReference type="NCBI Taxonomy" id="2873325"/>
    <lineage>
        <taxon>Eukaryota</taxon>
        <taxon>Metazoa</taxon>
        <taxon>Chordata</taxon>
        <taxon>Craniata</taxon>
        <taxon>Vertebrata</taxon>
        <taxon>Euteleostomi</taxon>
        <taxon>Actinopterygii</taxon>
        <taxon>Neopterygii</taxon>
        <taxon>Teleostei</taxon>
        <taxon>Ostariophysi</taxon>
        <taxon>Cypriniformes</taxon>
        <taxon>Danionidae</taxon>
        <taxon>Danioninae</taxon>
        <taxon>Danionella</taxon>
    </lineage>
</organism>
<keyword evidence="5" id="KW-1185">Reference proteome</keyword>
<dbReference type="GO" id="GO:0007155">
    <property type="term" value="P:cell adhesion"/>
    <property type="evidence" value="ECO:0007669"/>
    <property type="project" value="InterPro"/>
</dbReference>
<evidence type="ECO:0000256" key="1">
    <source>
        <dbReference type="SAM" id="Phobius"/>
    </source>
</evidence>
<dbReference type="PANTHER" id="PTHR13771">
    <property type="entry name" value="INTERCELLULAR ADHESION MOLECULE"/>
    <property type="match status" value="1"/>
</dbReference>
<dbReference type="Gene3D" id="2.60.40.10">
    <property type="entry name" value="Immunoglobulins"/>
    <property type="match status" value="2"/>
</dbReference>
<dbReference type="Proteomes" id="UP000316079">
    <property type="component" value="Unassembled WGS sequence"/>
</dbReference>
<sequence>MWRHGVIYISAAVLFVTLTGSNATCPIEIRPPTLVVSVGEMQKISENISRWSIAELKDWDFDPPFCFLNYEDQCEDNLNVIVHKTPESVSISTVKDIGAMIEGNQYKLQCDVHNVAPARSVTVKWYKEQTLLYQTNFTDAQKTPVSQISKFMIHPNRTDDGTRIWCEAEMNLGEAGPQPPPKVKSEPFRVAVYYPPKQSSVLENIDTCDDVVLNCTVRSNPSPDYTWHSDHLTEKISSSVLQASSLSSGNYTCTASNIMGENIKVFIVTCTGRTTFWALVFSGVGVAVVLIISYVVYKIRSPPNSVI</sequence>
<evidence type="ECO:0000313" key="5">
    <source>
        <dbReference type="Proteomes" id="UP000316079"/>
    </source>
</evidence>
<dbReference type="InterPro" id="IPR047012">
    <property type="entry name" value="ICAM_VCAM"/>
</dbReference>
<dbReference type="EMBL" id="SRMA01026457">
    <property type="protein sequence ID" value="TRY83750.1"/>
    <property type="molecule type" value="Genomic_DNA"/>
</dbReference>
<feature type="domain" description="Ig-like" evidence="3">
    <location>
        <begin position="86"/>
        <end position="169"/>
    </location>
</feature>
<comment type="caution">
    <text evidence="4">The sequence shown here is derived from an EMBL/GenBank/DDBJ whole genome shotgun (WGS) entry which is preliminary data.</text>
</comment>
<dbReference type="PANTHER" id="PTHR13771:SF9">
    <property type="entry name" value="INTERCELLULAR ADHESION MOLECULE 5"/>
    <property type="match status" value="1"/>
</dbReference>
<evidence type="ECO:0000313" key="4">
    <source>
        <dbReference type="EMBL" id="TRY83750.1"/>
    </source>
</evidence>
<feature type="transmembrane region" description="Helical" evidence="1">
    <location>
        <begin position="276"/>
        <end position="297"/>
    </location>
</feature>
<feature type="domain" description="Ig-like" evidence="3">
    <location>
        <begin position="181"/>
        <end position="264"/>
    </location>
</feature>
<keyword evidence="1" id="KW-1133">Transmembrane helix</keyword>
<dbReference type="PROSITE" id="PS50835">
    <property type="entry name" value="IG_LIKE"/>
    <property type="match status" value="2"/>
</dbReference>
<feature type="signal peptide" evidence="2">
    <location>
        <begin position="1"/>
        <end position="23"/>
    </location>
</feature>
<dbReference type="InterPro" id="IPR013783">
    <property type="entry name" value="Ig-like_fold"/>
</dbReference>
<evidence type="ECO:0000259" key="3">
    <source>
        <dbReference type="PROSITE" id="PS50835"/>
    </source>
</evidence>
<keyword evidence="2" id="KW-0732">Signal</keyword>
<name>A0A553Q1D9_9TELE</name>
<gene>
    <name evidence="4" type="ORF">DNTS_003963</name>
</gene>
<reference evidence="4 5" key="1">
    <citation type="journal article" date="2019" name="Sci. Data">
        <title>Hybrid genome assembly and annotation of Danionella translucida.</title>
        <authorList>
            <person name="Kadobianskyi M."/>
            <person name="Schulze L."/>
            <person name="Schuelke M."/>
            <person name="Judkewitz B."/>
        </authorList>
    </citation>
    <scope>NUCLEOTIDE SEQUENCE [LARGE SCALE GENOMIC DNA]</scope>
    <source>
        <strain evidence="4 5">Bolton</strain>
    </source>
</reference>
<dbReference type="AlphaFoldDB" id="A0A553Q1D9"/>